<protein>
    <submittedName>
        <fullName evidence="6">DNA-binding transcriptional regulator, LysR family</fullName>
    </submittedName>
</protein>
<dbReference type="OrthoDB" id="9110639at2"/>
<gene>
    <name evidence="6" type="ORF">SAMN05216593_104109</name>
</gene>
<dbReference type="PANTHER" id="PTHR30537">
    <property type="entry name" value="HTH-TYPE TRANSCRIPTIONAL REGULATOR"/>
    <property type="match status" value="1"/>
</dbReference>
<dbReference type="CDD" id="cd08475">
    <property type="entry name" value="PBP2_CrgA_like_6"/>
    <property type="match status" value="1"/>
</dbReference>
<proteinExistence type="inferred from homology"/>
<evidence type="ECO:0000256" key="3">
    <source>
        <dbReference type="ARBA" id="ARBA00023125"/>
    </source>
</evidence>
<dbReference type="AlphaFoldDB" id="A0A1M7MC77"/>
<evidence type="ECO:0000256" key="4">
    <source>
        <dbReference type="ARBA" id="ARBA00023163"/>
    </source>
</evidence>
<dbReference type="InterPro" id="IPR036390">
    <property type="entry name" value="WH_DNA-bd_sf"/>
</dbReference>
<evidence type="ECO:0000256" key="1">
    <source>
        <dbReference type="ARBA" id="ARBA00009437"/>
    </source>
</evidence>
<keyword evidence="4" id="KW-0804">Transcription</keyword>
<dbReference type="Proteomes" id="UP000183983">
    <property type="component" value="Unassembled WGS sequence"/>
</dbReference>
<dbReference type="GO" id="GO:0003677">
    <property type="term" value="F:DNA binding"/>
    <property type="evidence" value="ECO:0007669"/>
    <property type="project" value="UniProtKB-KW"/>
</dbReference>
<dbReference type="RefSeq" id="WP_073164659.1">
    <property type="nucleotide sequence ID" value="NZ_FRDA01000004.1"/>
</dbReference>
<dbReference type="Gene3D" id="3.40.190.290">
    <property type="match status" value="1"/>
</dbReference>
<organism evidence="6 7">
    <name type="scientific">Pseudomonas asturiensis</name>
    <dbReference type="NCBI Taxonomy" id="1190415"/>
    <lineage>
        <taxon>Bacteria</taxon>
        <taxon>Pseudomonadati</taxon>
        <taxon>Pseudomonadota</taxon>
        <taxon>Gammaproteobacteria</taxon>
        <taxon>Pseudomonadales</taxon>
        <taxon>Pseudomonadaceae</taxon>
        <taxon>Pseudomonas</taxon>
    </lineage>
</organism>
<evidence type="ECO:0000313" key="6">
    <source>
        <dbReference type="EMBL" id="SHM88410.1"/>
    </source>
</evidence>
<name>A0A1M7MC77_9PSED</name>
<dbReference type="PROSITE" id="PS50931">
    <property type="entry name" value="HTH_LYSR"/>
    <property type="match status" value="1"/>
</dbReference>
<dbReference type="SUPFAM" id="SSF46785">
    <property type="entry name" value="Winged helix' DNA-binding domain"/>
    <property type="match status" value="1"/>
</dbReference>
<dbReference type="STRING" id="1190415.SAMN05216593_104109"/>
<dbReference type="GO" id="GO:0003700">
    <property type="term" value="F:DNA-binding transcription factor activity"/>
    <property type="evidence" value="ECO:0007669"/>
    <property type="project" value="InterPro"/>
</dbReference>
<evidence type="ECO:0000313" key="7">
    <source>
        <dbReference type="Proteomes" id="UP000183983"/>
    </source>
</evidence>
<comment type="similarity">
    <text evidence="1">Belongs to the LysR transcriptional regulatory family.</text>
</comment>
<dbReference type="EMBL" id="FRDA01000004">
    <property type="protein sequence ID" value="SHM88410.1"/>
    <property type="molecule type" value="Genomic_DNA"/>
</dbReference>
<accession>A0A1M7MC77</accession>
<keyword evidence="2" id="KW-0805">Transcription regulation</keyword>
<dbReference type="InterPro" id="IPR000847">
    <property type="entry name" value="LysR_HTH_N"/>
</dbReference>
<dbReference type="InterPro" id="IPR058163">
    <property type="entry name" value="LysR-type_TF_proteobact-type"/>
</dbReference>
<reference evidence="6 7" key="1">
    <citation type="submission" date="2016-11" db="EMBL/GenBank/DDBJ databases">
        <authorList>
            <person name="Jaros S."/>
            <person name="Januszkiewicz K."/>
            <person name="Wedrychowicz H."/>
        </authorList>
    </citation>
    <scope>NUCLEOTIDE SEQUENCE [LARGE SCALE GENOMIC DNA]</scope>
    <source>
        <strain evidence="6 7">LMG 26898</strain>
    </source>
</reference>
<sequence length="303" mass="33628">MRDPLDGVALFIEVVNAGGFARAAEQLSLTRSAVGKGIARVEERLGVRLFHRTTRTQSLTEDGQVYYEHCMRAMDEIRKAQSLLDSGQHEISGRLKVTVPVLFGRYCVAPILLDIARQHPGLELEMQFSDQSVDLIAEGFDLAVRFGPWSQPQGLSARPVGVQHKLLCASPQYLNSRGYPENVAALQGHDALLYYRRDYVQPWTLPDGKGQLHTLTLASRLKLNDLATIADAVEAGMGIGWLPSWLVHERLKTGAIVRVLSHCAPAQMQCHAVWPSTRLLPKRLTHIVEALASRLPETMQIKA</sequence>
<evidence type="ECO:0000259" key="5">
    <source>
        <dbReference type="PROSITE" id="PS50931"/>
    </source>
</evidence>
<dbReference type="PRINTS" id="PR00039">
    <property type="entry name" value="HTHLYSR"/>
</dbReference>
<dbReference type="Gene3D" id="1.10.10.10">
    <property type="entry name" value="Winged helix-like DNA-binding domain superfamily/Winged helix DNA-binding domain"/>
    <property type="match status" value="1"/>
</dbReference>
<dbReference type="SUPFAM" id="SSF53850">
    <property type="entry name" value="Periplasmic binding protein-like II"/>
    <property type="match status" value="1"/>
</dbReference>
<dbReference type="FunFam" id="1.10.10.10:FF:000001">
    <property type="entry name" value="LysR family transcriptional regulator"/>
    <property type="match status" value="1"/>
</dbReference>
<dbReference type="PANTHER" id="PTHR30537:SF5">
    <property type="entry name" value="HTH-TYPE TRANSCRIPTIONAL ACTIVATOR TTDR-RELATED"/>
    <property type="match status" value="1"/>
</dbReference>
<keyword evidence="3 6" id="KW-0238">DNA-binding</keyword>
<dbReference type="Pfam" id="PF03466">
    <property type="entry name" value="LysR_substrate"/>
    <property type="match status" value="1"/>
</dbReference>
<evidence type="ECO:0000256" key="2">
    <source>
        <dbReference type="ARBA" id="ARBA00023015"/>
    </source>
</evidence>
<dbReference type="InterPro" id="IPR005119">
    <property type="entry name" value="LysR_subst-bd"/>
</dbReference>
<dbReference type="Pfam" id="PF00126">
    <property type="entry name" value="HTH_1"/>
    <property type="match status" value="1"/>
</dbReference>
<dbReference type="InterPro" id="IPR036388">
    <property type="entry name" value="WH-like_DNA-bd_sf"/>
</dbReference>
<feature type="domain" description="HTH lysR-type" evidence="5">
    <location>
        <begin position="3"/>
        <end position="60"/>
    </location>
</feature>